<dbReference type="InterPro" id="IPR023780">
    <property type="entry name" value="Chromo_domain"/>
</dbReference>
<evidence type="ECO:0000256" key="1">
    <source>
        <dbReference type="SAM" id="MobiDB-lite"/>
    </source>
</evidence>
<protein>
    <recommendedName>
        <fullName evidence="2">Chromo domain-containing protein</fullName>
    </recommendedName>
</protein>
<feature type="compositionally biased region" description="Polar residues" evidence="1">
    <location>
        <begin position="257"/>
        <end position="266"/>
    </location>
</feature>
<dbReference type="Proteomes" id="UP000186922">
    <property type="component" value="Unassembled WGS sequence"/>
</dbReference>
<accession>A0A1D1UGQ5</accession>
<evidence type="ECO:0000313" key="4">
    <source>
        <dbReference type="Proteomes" id="UP000186922"/>
    </source>
</evidence>
<evidence type="ECO:0000259" key="2">
    <source>
        <dbReference type="PROSITE" id="PS50013"/>
    </source>
</evidence>
<dbReference type="PROSITE" id="PS50013">
    <property type="entry name" value="CHROMO_2"/>
    <property type="match status" value="1"/>
</dbReference>
<comment type="caution">
    <text evidence="3">The sequence shown here is derived from an EMBL/GenBank/DDBJ whole genome shotgun (WGS) entry which is preliminary data.</text>
</comment>
<feature type="region of interest" description="Disordered" evidence="1">
    <location>
        <begin position="145"/>
        <end position="266"/>
    </location>
</feature>
<dbReference type="InterPro" id="IPR016197">
    <property type="entry name" value="Chromo-like_dom_sf"/>
</dbReference>
<feature type="region of interest" description="Disordered" evidence="1">
    <location>
        <begin position="77"/>
        <end position="108"/>
    </location>
</feature>
<sequence>MAVNTETWDQEAQWDVEKIVGHKDVDPVTGFPKMFKIKWLGWEDRFSSFEHLENLACTEVLAEYLKFHQVSADEAARLRSSTGQAPHKQVSAPRRRGRPPASKSAHTSDHTCALVNGKVECDYKVLFCTTDVRDDADGNMVVHHGSRGLLSPPTSKPVQSNICGRKKRTRAKRAATPKEDKLQKRKCVERKTRVDKADQERDSFNSMQKRVNPRGGNGSQQVDTFTRPSDSSNGGTDDDESVDLGIPEFRRALPVTATHTPAVSSQ</sequence>
<feature type="domain" description="Chromo" evidence="2">
    <location>
        <begin position="14"/>
        <end position="76"/>
    </location>
</feature>
<feature type="compositionally biased region" description="Polar residues" evidence="1">
    <location>
        <begin position="152"/>
        <end position="162"/>
    </location>
</feature>
<feature type="compositionally biased region" description="Polar residues" evidence="1">
    <location>
        <begin position="219"/>
        <end position="235"/>
    </location>
</feature>
<dbReference type="SUPFAM" id="SSF54160">
    <property type="entry name" value="Chromo domain-like"/>
    <property type="match status" value="1"/>
</dbReference>
<evidence type="ECO:0000313" key="3">
    <source>
        <dbReference type="EMBL" id="GAU87565.1"/>
    </source>
</evidence>
<dbReference type="CDD" id="cd00024">
    <property type="entry name" value="CD_CSD"/>
    <property type="match status" value="1"/>
</dbReference>
<dbReference type="Gene3D" id="2.40.50.40">
    <property type="match status" value="1"/>
</dbReference>
<dbReference type="EMBL" id="BDGG01000001">
    <property type="protein sequence ID" value="GAU87565.1"/>
    <property type="molecule type" value="Genomic_DNA"/>
</dbReference>
<gene>
    <name evidence="3" type="primary">RvY_00395-1</name>
    <name evidence="3" type="synonym">RvY_00395.1</name>
    <name evidence="3" type="ORF">RvY_00395</name>
</gene>
<dbReference type="InterPro" id="IPR000953">
    <property type="entry name" value="Chromo/chromo_shadow_dom"/>
</dbReference>
<feature type="compositionally biased region" description="Basic and acidic residues" evidence="1">
    <location>
        <begin position="189"/>
        <end position="203"/>
    </location>
</feature>
<feature type="compositionally biased region" description="Basic residues" evidence="1">
    <location>
        <begin position="164"/>
        <end position="175"/>
    </location>
</feature>
<name>A0A1D1UGQ5_RAMVA</name>
<dbReference type="AlphaFoldDB" id="A0A1D1UGQ5"/>
<proteinExistence type="predicted"/>
<dbReference type="STRING" id="947166.A0A1D1UGQ5"/>
<reference evidence="3 4" key="1">
    <citation type="journal article" date="2016" name="Nat. Commun.">
        <title>Extremotolerant tardigrade genome and improved radiotolerance of human cultured cells by tardigrade-unique protein.</title>
        <authorList>
            <person name="Hashimoto T."/>
            <person name="Horikawa D.D."/>
            <person name="Saito Y."/>
            <person name="Kuwahara H."/>
            <person name="Kozuka-Hata H."/>
            <person name="Shin-I T."/>
            <person name="Minakuchi Y."/>
            <person name="Ohishi K."/>
            <person name="Motoyama A."/>
            <person name="Aizu T."/>
            <person name="Enomoto A."/>
            <person name="Kondo K."/>
            <person name="Tanaka S."/>
            <person name="Hara Y."/>
            <person name="Koshikawa S."/>
            <person name="Sagara H."/>
            <person name="Miura T."/>
            <person name="Yokobori S."/>
            <person name="Miyagawa K."/>
            <person name="Suzuki Y."/>
            <person name="Kubo T."/>
            <person name="Oyama M."/>
            <person name="Kohara Y."/>
            <person name="Fujiyama A."/>
            <person name="Arakawa K."/>
            <person name="Katayama T."/>
            <person name="Toyoda A."/>
            <person name="Kunieda T."/>
        </authorList>
    </citation>
    <scope>NUCLEOTIDE SEQUENCE [LARGE SCALE GENOMIC DNA]</scope>
    <source>
        <strain evidence="3 4">YOKOZUNA-1</strain>
    </source>
</reference>
<organism evidence="3 4">
    <name type="scientific">Ramazzottius varieornatus</name>
    <name type="common">Water bear</name>
    <name type="synonym">Tardigrade</name>
    <dbReference type="NCBI Taxonomy" id="947166"/>
    <lineage>
        <taxon>Eukaryota</taxon>
        <taxon>Metazoa</taxon>
        <taxon>Ecdysozoa</taxon>
        <taxon>Tardigrada</taxon>
        <taxon>Eutardigrada</taxon>
        <taxon>Parachela</taxon>
        <taxon>Hypsibioidea</taxon>
        <taxon>Ramazzottiidae</taxon>
        <taxon>Ramazzottius</taxon>
    </lineage>
</organism>
<dbReference type="Pfam" id="PF00385">
    <property type="entry name" value="Chromo"/>
    <property type="match status" value="1"/>
</dbReference>
<keyword evidence="4" id="KW-1185">Reference proteome</keyword>